<evidence type="ECO:0000313" key="2">
    <source>
        <dbReference type="EMBL" id="GGN38893.1"/>
    </source>
</evidence>
<sequence>MRGESEPLPTLRLYGLRTLTPADLSYAGFVLDLIGAHGGPGTHLRIRYLRIRYLRIAAKGGAEGGTFVTLQAALGTLVPVEAADAARATLAAVDLSRRRVSGELRVLAAETLCRVGDERGIEALRAMAEDPKQLDVLDQWHIPDRLQAVPRVFAPITPYEAEAIQRDSSRDTKSEPEAVMRDPTLPEADVGRSPGCGRPSAPSSARTRVHGSAGRSPGPAAGARRGPEADPARSTAHGRAASTMSFAVGSVAFLRS</sequence>
<reference evidence="2" key="2">
    <citation type="submission" date="2020-09" db="EMBL/GenBank/DDBJ databases">
        <authorList>
            <person name="Sun Q."/>
            <person name="Zhou Y."/>
        </authorList>
    </citation>
    <scope>NUCLEOTIDE SEQUENCE</scope>
    <source>
        <strain evidence="2">CGMCC 4.7110</strain>
    </source>
</reference>
<evidence type="ECO:0000256" key="1">
    <source>
        <dbReference type="SAM" id="MobiDB-lite"/>
    </source>
</evidence>
<evidence type="ECO:0000313" key="3">
    <source>
        <dbReference type="Proteomes" id="UP000653411"/>
    </source>
</evidence>
<proteinExistence type="predicted"/>
<comment type="caution">
    <text evidence="2">The sequence shown here is derived from an EMBL/GenBank/DDBJ whole genome shotgun (WGS) entry which is preliminary data.</text>
</comment>
<feature type="region of interest" description="Disordered" evidence="1">
    <location>
        <begin position="160"/>
        <end position="239"/>
    </location>
</feature>
<reference evidence="2" key="1">
    <citation type="journal article" date="2014" name="Int. J. Syst. Evol. Microbiol.">
        <title>Complete genome sequence of Corynebacterium casei LMG S-19264T (=DSM 44701T), isolated from a smear-ripened cheese.</title>
        <authorList>
            <consortium name="US DOE Joint Genome Institute (JGI-PGF)"/>
            <person name="Walter F."/>
            <person name="Albersmeier A."/>
            <person name="Kalinowski J."/>
            <person name="Ruckert C."/>
        </authorList>
    </citation>
    <scope>NUCLEOTIDE SEQUENCE</scope>
    <source>
        <strain evidence="2">CGMCC 4.7110</strain>
    </source>
</reference>
<dbReference type="EMBL" id="BMML01000029">
    <property type="protein sequence ID" value="GGN38893.1"/>
    <property type="molecule type" value="Genomic_DNA"/>
</dbReference>
<name>A0A917XN53_9ACTN</name>
<feature type="compositionally biased region" description="Low complexity" evidence="1">
    <location>
        <begin position="213"/>
        <end position="224"/>
    </location>
</feature>
<feature type="compositionally biased region" description="Basic and acidic residues" evidence="1">
    <location>
        <begin position="163"/>
        <end position="180"/>
    </location>
</feature>
<keyword evidence="3" id="KW-1185">Reference proteome</keyword>
<gene>
    <name evidence="2" type="ORF">GCM10011578_084770</name>
</gene>
<organism evidence="2 3">
    <name type="scientific">Streptomyces fuscichromogenes</name>
    <dbReference type="NCBI Taxonomy" id="1324013"/>
    <lineage>
        <taxon>Bacteria</taxon>
        <taxon>Bacillati</taxon>
        <taxon>Actinomycetota</taxon>
        <taxon>Actinomycetes</taxon>
        <taxon>Kitasatosporales</taxon>
        <taxon>Streptomycetaceae</taxon>
        <taxon>Streptomyces</taxon>
    </lineage>
</organism>
<accession>A0A917XN53</accession>
<dbReference type="Proteomes" id="UP000653411">
    <property type="component" value="Unassembled WGS sequence"/>
</dbReference>
<protein>
    <submittedName>
        <fullName evidence="2">Uncharacterized protein</fullName>
    </submittedName>
</protein>
<dbReference type="AlphaFoldDB" id="A0A917XN53"/>